<dbReference type="PATRIC" id="fig|1114972.6.peg.700"/>
<dbReference type="Gene3D" id="3.40.30.10">
    <property type="entry name" value="Glutaredoxin"/>
    <property type="match status" value="1"/>
</dbReference>
<dbReference type="Proteomes" id="UP000051999">
    <property type="component" value="Unassembled WGS sequence"/>
</dbReference>
<dbReference type="CDD" id="cd02947">
    <property type="entry name" value="TRX_family"/>
    <property type="match status" value="1"/>
</dbReference>
<sequence length="153" mass="17327">MTKYQKKTLVVFVGLLLMLGFSAVSFNFVTQEMKTSSPSAIGRVVQGTDKATVVVFKRHGCPDCRSVQTLVKMGAFSQKTVFVEATSKDDQQYFKRFGVRHTPTFMILKQGQPQILWRDHGRPVRMYSGTDRKKIKKIFGIRPTVIAAGWLHV</sequence>
<evidence type="ECO:0000259" key="1">
    <source>
        <dbReference type="Pfam" id="PF00085"/>
    </source>
</evidence>
<gene>
    <name evidence="2" type="ORF">FD35_GL000700</name>
</gene>
<dbReference type="AlphaFoldDB" id="A0A0R1RA08"/>
<comment type="caution">
    <text evidence="2">The sequence shown here is derived from an EMBL/GenBank/DDBJ whole genome shotgun (WGS) entry which is preliminary data.</text>
</comment>
<dbReference type="RefSeq" id="WP_017262362.1">
    <property type="nucleotide sequence ID" value="NZ_AUAW01000013.1"/>
</dbReference>
<name>A0A0R1RA08_9LACO</name>
<accession>A0A0R1RA08</accession>
<dbReference type="InterPro" id="IPR013766">
    <property type="entry name" value="Thioredoxin_domain"/>
</dbReference>
<feature type="domain" description="Thioredoxin" evidence="1">
    <location>
        <begin position="43"/>
        <end position="114"/>
    </location>
</feature>
<dbReference type="InterPro" id="IPR036249">
    <property type="entry name" value="Thioredoxin-like_sf"/>
</dbReference>
<dbReference type="SUPFAM" id="SSF52833">
    <property type="entry name" value="Thioredoxin-like"/>
    <property type="match status" value="1"/>
</dbReference>
<protein>
    <recommendedName>
        <fullName evidence="1">Thioredoxin domain-containing protein</fullName>
    </recommendedName>
</protein>
<organism evidence="2 3">
    <name type="scientific">Furfurilactobacillus rossiae DSM 15814</name>
    <dbReference type="NCBI Taxonomy" id="1114972"/>
    <lineage>
        <taxon>Bacteria</taxon>
        <taxon>Bacillati</taxon>
        <taxon>Bacillota</taxon>
        <taxon>Bacilli</taxon>
        <taxon>Lactobacillales</taxon>
        <taxon>Lactobacillaceae</taxon>
        <taxon>Furfurilactobacillus</taxon>
    </lineage>
</organism>
<evidence type="ECO:0000313" key="3">
    <source>
        <dbReference type="Proteomes" id="UP000051999"/>
    </source>
</evidence>
<reference evidence="2 3" key="1">
    <citation type="journal article" date="2015" name="Genome Announc.">
        <title>Expanding the biotechnology potential of lactobacilli through comparative genomics of 213 strains and associated genera.</title>
        <authorList>
            <person name="Sun Z."/>
            <person name="Harris H.M."/>
            <person name="McCann A."/>
            <person name="Guo C."/>
            <person name="Argimon S."/>
            <person name="Zhang W."/>
            <person name="Yang X."/>
            <person name="Jeffery I.B."/>
            <person name="Cooney J.C."/>
            <person name="Kagawa T.F."/>
            <person name="Liu W."/>
            <person name="Song Y."/>
            <person name="Salvetti E."/>
            <person name="Wrobel A."/>
            <person name="Rasinkangas P."/>
            <person name="Parkhill J."/>
            <person name="Rea M.C."/>
            <person name="O'Sullivan O."/>
            <person name="Ritari J."/>
            <person name="Douillard F.P."/>
            <person name="Paul Ross R."/>
            <person name="Yang R."/>
            <person name="Briner A.E."/>
            <person name="Felis G.E."/>
            <person name="de Vos W.M."/>
            <person name="Barrangou R."/>
            <person name="Klaenhammer T.R."/>
            <person name="Caufield P.W."/>
            <person name="Cui Y."/>
            <person name="Zhang H."/>
            <person name="O'Toole P.W."/>
        </authorList>
    </citation>
    <scope>NUCLEOTIDE SEQUENCE [LARGE SCALE GENOMIC DNA]</scope>
    <source>
        <strain evidence="2 3">DSM 15814</strain>
    </source>
</reference>
<dbReference type="Pfam" id="PF00085">
    <property type="entry name" value="Thioredoxin"/>
    <property type="match status" value="1"/>
</dbReference>
<proteinExistence type="predicted"/>
<dbReference type="STRING" id="1114972.FD35_GL000700"/>
<keyword evidence="3" id="KW-1185">Reference proteome</keyword>
<dbReference type="OrthoDB" id="2309354at2"/>
<evidence type="ECO:0000313" key="2">
    <source>
        <dbReference type="EMBL" id="KRL53997.1"/>
    </source>
</evidence>
<dbReference type="EMBL" id="AZFF01000012">
    <property type="protein sequence ID" value="KRL53997.1"/>
    <property type="molecule type" value="Genomic_DNA"/>
</dbReference>